<keyword evidence="2" id="KW-1185">Reference proteome</keyword>
<evidence type="ECO:0008006" key="3">
    <source>
        <dbReference type="Google" id="ProtNLM"/>
    </source>
</evidence>
<dbReference type="PANTHER" id="PTHR36439">
    <property type="entry name" value="BLL4334 PROTEIN"/>
    <property type="match status" value="1"/>
</dbReference>
<name>A0A916Z7I0_9BACL</name>
<reference evidence="1" key="2">
    <citation type="submission" date="2020-09" db="EMBL/GenBank/DDBJ databases">
        <authorList>
            <person name="Sun Q."/>
            <person name="Zhou Y."/>
        </authorList>
    </citation>
    <scope>NUCLEOTIDE SEQUENCE</scope>
    <source>
        <strain evidence="1">CGMCC 1.15178</strain>
    </source>
</reference>
<dbReference type="PANTHER" id="PTHR36439:SF1">
    <property type="entry name" value="DUF1697 DOMAIN-CONTAINING PROTEIN"/>
    <property type="match status" value="1"/>
</dbReference>
<protein>
    <recommendedName>
        <fullName evidence="3">DUF1697 domain-containing protein</fullName>
    </recommendedName>
</protein>
<dbReference type="PIRSF" id="PIRSF008502">
    <property type="entry name" value="UCP008502"/>
    <property type="match status" value="1"/>
</dbReference>
<dbReference type="InterPro" id="IPR012545">
    <property type="entry name" value="DUF1697"/>
</dbReference>
<organism evidence="1 2">
    <name type="scientific">Paenibacillus nasutitermitis</name>
    <dbReference type="NCBI Taxonomy" id="1652958"/>
    <lineage>
        <taxon>Bacteria</taxon>
        <taxon>Bacillati</taxon>
        <taxon>Bacillota</taxon>
        <taxon>Bacilli</taxon>
        <taxon>Bacillales</taxon>
        <taxon>Paenibacillaceae</taxon>
        <taxon>Paenibacillus</taxon>
    </lineage>
</organism>
<comment type="caution">
    <text evidence="1">The sequence shown here is derived from an EMBL/GenBank/DDBJ whole genome shotgun (WGS) entry which is preliminary data.</text>
</comment>
<proteinExistence type="predicted"/>
<dbReference type="Gene3D" id="3.30.70.1280">
    <property type="entry name" value="SP0830-like domains"/>
    <property type="match status" value="1"/>
</dbReference>
<dbReference type="Pfam" id="PF08002">
    <property type="entry name" value="DUF1697"/>
    <property type="match status" value="1"/>
</dbReference>
<dbReference type="AlphaFoldDB" id="A0A916Z7I0"/>
<dbReference type="RefSeq" id="WP_308422823.1">
    <property type="nucleotide sequence ID" value="NZ_BMHP01000003.1"/>
</dbReference>
<dbReference type="EMBL" id="BMHP01000003">
    <property type="protein sequence ID" value="GGD78226.1"/>
    <property type="molecule type" value="Genomic_DNA"/>
</dbReference>
<dbReference type="SUPFAM" id="SSF160379">
    <property type="entry name" value="SP0830-like"/>
    <property type="match status" value="1"/>
</dbReference>
<evidence type="ECO:0000313" key="2">
    <source>
        <dbReference type="Proteomes" id="UP000612456"/>
    </source>
</evidence>
<sequence>MTGHGLAEFIAKQRIELQIQTKESGDQMTLYIALLRGINVGGNNKIKMAELREALESLGLSRVQTYIQSGNILFEDDRDEALLRRLIEQLINQRFGLTIKVILRTSEELMKIVDNCPFSDQQIAEAEAASEAVCLYVSMLLEEPSTDRMEKLKAFDTKGDQYHLEGRDLYLLYGQSIRNSKLSAQVEKMGVPSTVRNWKTINKLVALCKTY</sequence>
<accession>A0A916Z7I0</accession>
<gene>
    <name evidence="1" type="ORF">GCM10010911_40310</name>
</gene>
<evidence type="ECO:0000313" key="1">
    <source>
        <dbReference type="EMBL" id="GGD78226.1"/>
    </source>
</evidence>
<dbReference type="Proteomes" id="UP000612456">
    <property type="component" value="Unassembled WGS sequence"/>
</dbReference>
<reference evidence="1" key="1">
    <citation type="journal article" date="2014" name="Int. J. Syst. Evol. Microbiol.">
        <title>Complete genome sequence of Corynebacterium casei LMG S-19264T (=DSM 44701T), isolated from a smear-ripened cheese.</title>
        <authorList>
            <consortium name="US DOE Joint Genome Institute (JGI-PGF)"/>
            <person name="Walter F."/>
            <person name="Albersmeier A."/>
            <person name="Kalinowski J."/>
            <person name="Ruckert C."/>
        </authorList>
    </citation>
    <scope>NUCLEOTIDE SEQUENCE</scope>
    <source>
        <strain evidence="1">CGMCC 1.15178</strain>
    </source>
</reference>